<evidence type="ECO:0000256" key="4">
    <source>
        <dbReference type="ARBA" id="ARBA00022989"/>
    </source>
</evidence>
<keyword evidence="3 10" id="KW-0812">Transmembrane</keyword>
<evidence type="ECO:0000259" key="11">
    <source>
        <dbReference type="Pfam" id="PF01529"/>
    </source>
</evidence>
<evidence type="ECO:0000256" key="6">
    <source>
        <dbReference type="ARBA" id="ARBA00023139"/>
    </source>
</evidence>
<dbReference type="EMBL" id="JARKIF010000014">
    <property type="protein sequence ID" value="KAJ7623488.1"/>
    <property type="molecule type" value="Genomic_DNA"/>
</dbReference>
<comment type="catalytic activity">
    <reaction evidence="9 10">
        <text>L-cysteinyl-[protein] + hexadecanoyl-CoA = S-hexadecanoyl-L-cysteinyl-[protein] + CoA</text>
        <dbReference type="Rhea" id="RHEA:36683"/>
        <dbReference type="Rhea" id="RHEA-COMP:10131"/>
        <dbReference type="Rhea" id="RHEA-COMP:11032"/>
        <dbReference type="ChEBI" id="CHEBI:29950"/>
        <dbReference type="ChEBI" id="CHEBI:57287"/>
        <dbReference type="ChEBI" id="CHEBI:57379"/>
        <dbReference type="ChEBI" id="CHEBI:74151"/>
        <dbReference type="EC" id="2.3.1.225"/>
    </reaction>
</comment>
<evidence type="ECO:0000256" key="10">
    <source>
        <dbReference type="RuleBase" id="RU079119"/>
    </source>
</evidence>
<dbReference type="AlphaFoldDB" id="A0AAD7BKM3"/>
<name>A0AAD7BKM3_9AGAR</name>
<organism evidence="12 13">
    <name type="scientific">Roridomyces roridus</name>
    <dbReference type="NCBI Taxonomy" id="1738132"/>
    <lineage>
        <taxon>Eukaryota</taxon>
        <taxon>Fungi</taxon>
        <taxon>Dikarya</taxon>
        <taxon>Basidiomycota</taxon>
        <taxon>Agaricomycotina</taxon>
        <taxon>Agaricomycetes</taxon>
        <taxon>Agaricomycetidae</taxon>
        <taxon>Agaricales</taxon>
        <taxon>Marasmiineae</taxon>
        <taxon>Mycenaceae</taxon>
        <taxon>Roridomyces</taxon>
    </lineage>
</organism>
<dbReference type="InterPro" id="IPR039859">
    <property type="entry name" value="PFA4/ZDH16/20/ERF2-like"/>
</dbReference>
<comment type="similarity">
    <text evidence="10">Belongs to the DHHC palmitoyltransferase family.</text>
</comment>
<feature type="domain" description="Palmitoyltransferase DHHC" evidence="11">
    <location>
        <begin position="101"/>
        <end position="163"/>
    </location>
</feature>
<keyword evidence="13" id="KW-1185">Reference proteome</keyword>
<evidence type="ECO:0000256" key="5">
    <source>
        <dbReference type="ARBA" id="ARBA00023136"/>
    </source>
</evidence>
<reference evidence="12" key="1">
    <citation type="submission" date="2023-03" db="EMBL/GenBank/DDBJ databases">
        <title>Massive genome expansion in bonnet fungi (Mycena s.s.) driven by repeated elements and novel gene families across ecological guilds.</title>
        <authorList>
            <consortium name="Lawrence Berkeley National Laboratory"/>
            <person name="Harder C.B."/>
            <person name="Miyauchi S."/>
            <person name="Viragh M."/>
            <person name="Kuo A."/>
            <person name="Thoen E."/>
            <person name="Andreopoulos B."/>
            <person name="Lu D."/>
            <person name="Skrede I."/>
            <person name="Drula E."/>
            <person name="Henrissat B."/>
            <person name="Morin E."/>
            <person name="Kohler A."/>
            <person name="Barry K."/>
            <person name="LaButti K."/>
            <person name="Morin E."/>
            <person name="Salamov A."/>
            <person name="Lipzen A."/>
            <person name="Mereny Z."/>
            <person name="Hegedus B."/>
            <person name="Baldrian P."/>
            <person name="Stursova M."/>
            <person name="Weitz H."/>
            <person name="Taylor A."/>
            <person name="Grigoriev I.V."/>
            <person name="Nagy L.G."/>
            <person name="Martin F."/>
            <person name="Kauserud H."/>
        </authorList>
    </citation>
    <scope>NUCLEOTIDE SEQUENCE</scope>
    <source>
        <strain evidence="12">9284</strain>
    </source>
</reference>
<evidence type="ECO:0000313" key="12">
    <source>
        <dbReference type="EMBL" id="KAJ7623488.1"/>
    </source>
</evidence>
<feature type="transmembrane region" description="Helical" evidence="10">
    <location>
        <begin position="148"/>
        <end position="168"/>
    </location>
</feature>
<dbReference type="InterPro" id="IPR001594">
    <property type="entry name" value="Palmitoyltrfase_DHHC"/>
</dbReference>
<evidence type="ECO:0000313" key="13">
    <source>
        <dbReference type="Proteomes" id="UP001221142"/>
    </source>
</evidence>
<evidence type="ECO:0000256" key="1">
    <source>
        <dbReference type="ARBA" id="ARBA00004141"/>
    </source>
</evidence>
<keyword evidence="6" id="KW-0564">Palmitate</keyword>
<dbReference type="Pfam" id="PF01529">
    <property type="entry name" value="DHHC"/>
    <property type="match status" value="1"/>
</dbReference>
<keyword evidence="2 10" id="KW-0808">Transferase</keyword>
<evidence type="ECO:0000256" key="8">
    <source>
        <dbReference type="ARBA" id="ARBA00023315"/>
    </source>
</evidence>
<keyword evidence="8 10" id="KW-0012">Acyltransferase</keyword>
<dbReference type="PANTHER" id="PTHR12246">
    <property type="entry name" value="PALMITOYLTRANSFERASE ZDHHC16"/>
    <property type="match status" value="1"/>
</dbReference>
<keyword evidence="7" id="KW-0449">Lipoprotein</keyword>
<keyword evidence="4 10" id="KW-1133">Transmembrane helix</keyword>
<protein>
    <recommendedName>
        <fullName evidence="10">Palmitoyltransferase</fullName>
        <ecNumber evidence="10">2.3.1.225</ecNumber>
    </recommendedName>
</protein>
<dbReference type="PROSITE" id="PS50216">
    <property type="entry name" value="DHHC"/>
    <property type="match status" value="1"/>
</dbReference>
<comment type="domain">
    <text evidence="10">The DHHC domain is required for palmitoyltransferase activity.</text>
</comment>
<evidence type="ECO:0000256" key="7">
    <source>
        <dbReference type="ARBA" id="ARBA00023288"/>
    </source>
</evidence>
<dbReference type="EC" id="2.3.1.225" evidence="10"/>
<accession>A0AAD7BKM3</accession>
<feature type="transmembrane region" description="Helical" evidence="10">
    <location>
        <begin position="46"/>
        <end position="70"/>
    </location>
</feature>
<feature type="transmembrane region" description="Helical" evidence="10">
    <location>
        <begin position="195"/>
        <end position="217"/>
    </location>
</feature>
<dbReference type="GO" id="GO:0016020">
    <property type="term" value="C:membrane"/>
    <property type="evidence" value="ECO:0007669"/>
    <property type="project" value="UniProtKB-SubCell"/>
</dbReference>
<keyword evidence="5 10" id="KW-0472">Membrane</keyword>
<comment type="caution">
    <text evidence="12">The sequence shown here is derived from an EMBL/GenBank/DDBJ whole genome shotgun (WGS) entry which is preliminary data.</text>
</comment>
<proteinExistence type="inferred from homology"/>
<feature type="transmembrane region" description="Helical" evidence="10">
    <location>
        <begin position="237"/>
        <end position="258"/>
    </location>
</feature>
<evidence type="ECO:0000256" key="9">
    <source>
        <dbReference type="ARBA" id="ARBA00048048"/>
    </source>
</evidence>
<gene>
    <name evidence="12" type="ORF">FB45DRAFT_106865</name>
</gene>
<dbReference type="GO" id="GO:0019706">
    <property type="term" value="F:protein-cysteine S-palmitoyltransferase activity"/>
    <property type="evidence" value="ECO:0007669"/>
    <property type="project" value="UniProtKB-EC"/>
</dbReference>
<feature type="transmembrane region" description="Helical" evidence="10">
    <location>
        <begin position="7"/>
        <end position="26"/>
    </location>
</feature>
<sequence>MTSRANLIIELCIQIFILSLIGYTLYLTTIEIAIKWLINYRSQRLIGGAYLATLLFLIPLLGTVYVSLTLGRRTHNVPRYPLPDTDDLTEPYECINSSGDLATCAKCNGAWKPPRTHHCSTCGVCRMEFDHHCPWVGNCVTKSRLKPFLALLILTPVVFLVSILPVYGPLLRNIALALKVSQSDPWAQRVWWDWYGSWIFVGGPPGRFAFGIVLGFWILRAERKPDVPLMEQPNLRLFVICALVLLFSLFTLALAAWITKDLVRGVTTLDGIKGRRENQPLRFACIPGARIVAAVPNDERLYDLGFRSNIESVFCTPQPTSRTYVWPKINPSVLERLRKTSESNSITTS</sequence>
<evidence type="ECO:0000256" key="2">
    <source>
        <dbReference type="ARBA" id="ARBA00022679"/>
    </source>
</evidence>
<dbReference type="Proteomes" id="UP001221142">
    <property type="component" value="Unassembled WGS sequence"/>
</dbReference>
<evidence type="ECO:0000256" key="3">
    <source>
        <dbReference type="ARBA" id="ARBA00022692"/>
    </source>
</evidence>
<comment type="subcellular location">
    <subcellularLocation>
        <location evidence="1">Membrane</location>
        <topology evidence="1">Multi-pass membrane protein</topology>
    </subcellularLocation>
</comment>